<keyword evidence="2 5" id="KW-0328">Glycosyltransferase</keyword>
<name>A0A7J0DR41_9ERIC</name>
<keyword evidence="4" id="KW-0284">Flavonoid biosynthesis</keyword>
<evidence type="ECO:0000256" key="1">
    <source>
        <dbReference type="ARBA" id="ARBA00009995"/>
    </source>
</evidence>
<dbReference type="FunFam" id="3.40.50.2000:FF:000037">
    <property type="entry name" value="Glycosyltransferase"/>
    <property type="match status" value="1"/>
</dbReference>
<protein>
    <recommendedName>
        <fullName evidence="6">Glycosyltransferase</fullName>
        <ecNumber evidence="6">2.4.1.-</ecNumber>
    </recommendedName>
</protein>
<dbReference type="InterPro" id="IPR035595">
    <property type="entry name" value="UDP_glycos_trans_CS"/>
</dbReference>
<reference evidence="8" key="1">
    <citation type="submission" date="2019-07" db="EMBL/GenBank/DDBJ databases">
        <title>De Novo Assembly of kiwifruit Actinidia rufa.</title>
        <authorList>
            <person name="Sugita-Konishi S."/>
            <person name="Sato K."/>
            <person name="Mori E."/>
            <person name="Abe Y."/>
            <person name="Kisaki G."/>
            <person name="Hamano K."/>
            <person name="Suezawa K."/>
            <person name="Otani M."/>
            <person name="Fukuda T."/>
            <person name="Manabe T."/>
            <person name="Gomi K."/>
            <person name="Tabuchi M."/>
            <person name="Akimitsu K."/>
            <person name="Kataoka I."/>
        </authorList>
    </citation>
    <scope>NUCLEOTIDE SEQUENCE [LARGE SCALE GENOMIC DNA]</scope>
    <source>
        <strain evidence="8">cv. Fuchu</strain>
    </source>
</reference>
<evidence type="ECO:0000256" key="2">
    <source>
        <dbReference type="ARBA" id="ARBA00022676"/>
    </source>
</evidence>
<comment type="caution">
    <text evidence="7">The sequence shown here is derived from an EMBL/GenBank/DDBJ whole genome shotgun (WGS) entry which is preliminary data.</text>
</comment>
<dbReference type="Gene3D" id="3.40.50.2000">
    <property type="entry name" value="Glycogen Phosphorylase B"/>
    <property type="match status" value="2"/>
</dbReference>
<dbReference type="CDD" id="cd03784">
    <property type="entry name" value="GT1_Gtf-like"/>
    <property type="match status" value="1"/>
</dbReference>
<dbReference type="Pfam" id="PF00201">
    <property type="entry name" value="UDPGT"/>
    <property type="match status" value="1"/>
</dbReference>
<proteinExistence type="inferred from homology"/>
<dbReference type="EC" id="2.4.1.-" evidence="6"/>
<dbReference type="OrthoDB" id="5835829at2759"/>
<dbReference type="AlphaFoldDB" id="A0A7J0DR41"/>
<evidence type="ECO:0000256" key="6">
    <source>
        <dbReference type="RuleBase" id="RU362057"/>
    </source>
</evidence>
<evidence type="ECO:0000313" key="8">
    <source>
        <dbReference type="Proteomes" id="UP000585474"/>
    </source>
</evidence>
<dbReference type="PROSITE" id="PS00375">
    <property type="entry name" value="UDPGT"/>
    <property type="match status" value="1"/>
</dbReference>
<evidence type="ECO:0000256" key="4">
    <source>
        <dbReference type="ARBA" id="ARBA00023241"/>
    </source>
</evidence>
<comment type="similarity">
    <text evidence="1 5">Belongs to the UDP-glycosyltransferase family.</text>
</comment>
<evidence type="ECO:0000256" key="3">
    <source>
        <dbReference type="ARBA" id="ARBA00022679"/>
    </source>
</evidence>
<evidence type="ECO:0000256" key="5">
    <source>
        <dbReference type="RuleBase" id="RU003718"/>
    </source>
</evidence>
<keyword evidence="3 5" id="KW-0808">Transferase</keyword>
<dbReference type="GO" id="GO:0035251">
    <property type="term" value="F:UDP-glucosyltransferase activity"/>
    <property type="evidence" value="ECO:0007669"/>
    <property type="project" value="InterPro"/>
</dbReference>
<gene>
    <name evidence="7" type="ORF">Acr_00g0063550</name>
</gene>
<keyword evidence="8" id="KW-1185">Reference proteome</keyword>
<sequence length="476" mass="53377">MSKSNRPDHLASIAGDRKMHVVMFPWLAFGHMIPYLELAKFIARQGHKVSFLSTPRNILRFPNLPPDLAIDFISLSLPHVDQLPNHAEATTDLCSSDIQFLEKAFDGLEPELTRFLQNSSPDWIIYDFVPHWLPPIAGKLGISHALLLVFSAWFSGFFGPASKLIETCAPATAPEELTTPPKWIPFSTKVAYHIYEAKQMLQLFPVNRNKASQVSAWLRFGSTISGCDVVAIRHCREFEPGWLTLLEELHQKPVVPVGLMPPSVEETSGDPGNEKWVLISEWLSKQKSRSLVYVALGSEVTLSPEKFTELALGLELSGLPFFWTIRKPPGSSELPNGFEERTSGQGVVWTSWAPQLRILSHDSVGGFLTHCGWGSIIEGIQFGQPLVMLPFGVDQGLNARVFEEKKVGVEIPRDEQDGSFTRTSVAVSIRLVMVDNEGTIYRDKARDLSVLFGNKILHDQYMENFVEHLQNHRRQG</sequence>
<dbReference type="InterPro" id="IPR002213">
    <property type="entry name" value="UDP_glucos_trans"/>
</dbReference>
<dbReference type="GO" id="GO:0009813">
    <property type="term" value="P:flavonoid biosynthetic process"/>
    <property type="evidence" value="ECO:0007669"/>
    <property type="project" value="UniProtKB-KW"/>
</dbReference>
<dbReference type="Proteomes" id="UP000585474">
    <property type="component" value="Unassembled WGS sequence"/>
</dbReference>
<dbReference type="SUPFAM" id="SSF53756">
    <property type="entry name" value="UDP-Glycosyltransferase/glycogen phosphorylase"/>
    <property type="match status" value="1"/>
</dbReference>
<dbReference type="FunFam" id="3.40.50.2000:FF:000088">
    <property type="entry name" value="Glycosyltransferase"/>
    <property type="match status" value="1"/>
</dbReference>
<evidence type="ECO:0000313" key="7">
    <source>
        <dbReference type="EMBL" id="GFS39544.1"/>
    </source>
</evidence>
<dbReference type="EMBL" id="BJWL01000333">
    <property type="protein sequence ID" value="GFS39544.1"/>
    <property type="molecule type" value="Genomic_DNA"/>
</dbReference>
<dbReference type="InterPro" id="IPR050481">
    <property type="entry name" value="UDP-glycosyltransf_plant"/>
</dbReference>
<organism evidence="7 8">
    <name type="scientific">Actinidia rufa</name>
    <dbReference type="NCBI Taxonomy" id="165716"/>
    <lineage>
        <taxon>Eukaryota</taxon>
        <taxon>Viridiplantae</taxon>
        <taxon>Streptophyta</taxon>
        <taxon>Embryophyta</taxon>
        <taxon>Tracheophyta</taxon>
        <taxon>Spermatophyta</taxon>
        <taxon>Magnoliopsida</taxon>
        <taxon>eudicotyledons</taxon>
        <taxon>Gunneridae</taxon>
        <taxon>Pentapetalae</taxon>
        <taxon>asterids</taxon>
        <taxon>Ericales</taxon>
        <taxon>Actinidiaceae</taxon>
        <taxon>Actinidia</taxon>
    </lineage>
</organism>
<dbReference type="PANTHER" id="PTHR48049">
    <property type="entry name" value="GLYCOSYLTRANSFERASE"/>
    <property type="match status" value="1"/>
</dbReference>
<dbReference type="PANTHER" id="PTHR48049:SF60">
    <property type="entry name" value="UDP-GLYCOSYLTRANSFERASE 91B1"/>
    <property type="match status" value="1"/>
</dbReference>
<accession>A0A7J0DR41</accession>